<evidence type="ECO:0000313" key="2">
    <source>
        <dbReference type="EMBL" id="GAA2085692.1"/>
    </source>
</evidence>
<proteinExistence type="predicted"/>
<keyword evidence="1" id="KW-0812">Transmembrane</keyword>
<dbReference type="EMBL" id="BAAAPY010000017">
    <property type="protein sequence ID" value="GAA2085692.1"/>
    <property type="molecule type" value="Genomic_DNA"/>
</dbReference>
<keyword evidence="1" id="KW-1133">Transmembrane helix</keyword>
<evidence type="ECO:0000256" key="1">
    <source>
        <dbReference type="SAM" id="Phobius"/>
    </source>
</evidence>
<dbReference type="RefSeq" id="WP_344330206.1">
    <property type="nucleotide sequence ID" value="NZ_BAAAPY010000017.1"/>
</dbReference>
<sequence length="220" mass="22958">MTVVALLLAGVGLADLLPRWRHAAALLVVVAGALGLGAGWHTLWIALLVLLVVVVWLDAASHRSTAGTRALAVSLVGLLVASPALRFSDAPLQRWYDALPVPALATVPLERAALAVGVLLFLATAANVVVRQALEAVGPHVLQEEQALKGGRLLGPLERWLVFGFAVAGHVAALGALVAAKGILRFPEISRDTADGMRAEYVLVGSFVSWTLALVAAPLF</sequence>
<accession>A0ABN2W7E5</accession>
<keyword evidence="1" id="KW-0472">Membrane</keyword>
<feature type="transmembrane region" description="Helical" evidence="1">
    <location>
        <begin position="24"/>
        <end position="57"/>
    </location>
</feature>
<keyword evidence="3" id="KW-1185">Reference proteome</keyword>
<feature type="transmembrane region" description="Helical" evidence="1">
    <location>
        <begin position="69"/>
        <end position="87"/>
    </location>
</feature>
<evidence type="ECO:0008006" key="4">
    <source>
        <dbReference type="Google" id="ProtNLM"/>
    </source>
</evidence>
<comment type="caution">
    <text evidence="2">The sequence shown here is derived from an EMBL/GenBank/DDBJ whole genome shotgun (WGS) entry which is preliminary data.</text>
</comment>
<feature type="transmembrane region" description="Helical" evidence="1">
    <location>
        <begin position="201"/>
        <end position="219"/>
    </location>
</feature>
<reference evidence="2 3" key="1">
    <citation type="journal article" date="2019" name="Int. J. Syst. Evol. Microbiol.">
        <title>The Global Catalogue of Microorganisms (GCM) 10K type strain sequencing project: providing services to taxonomists for standard genome sequencing and annotation.</title>
        <authorList>
            <consortium name="The Broad Institute Genomics Platform"/>
            <consortium name="The Broad Institute Genome Sequencing Center for Infectious Disease"/>
            <person name="Wu L."/>
            <person name="Ma J."/>
        </authorList>
    </citation>
    <scope>NUCLEOTIDE SEQUENCE [LARGE SCALE GENOMIC DNA]</scope>
    <source>
        <strain evidence="2 3">JCM 15749</strain>
    </source>
</reference>
<name>A0ABN2W7E5_9ACTN</name>
<gene>
    <name evidence="2" type="ORF">GCM10009821_29180</name>
</gene>
<dbReference type="Proteomes" id="UP001501480">
    <property type="component" value="Unassembled WGS sequence"/>
</dbReference>
<organism evidence="2 3">
    <name type="scientific">Aeromicrobium halocynthiae</name>
    <dbReference type="NCBI Taxonomy" id="560557"/>
    <lineage>
        <taxon>Bacteria</taxon>
        <taxon>Bacillati</taxon>
        <taxon>Actinomycetota</taxon>
        <taxon>Actinomycetes</taxon>
        <taxon>Propionibacteriales</taxon>
        <taxon>Nocardioidaceae</taxon>
        <taxon>Aeromicrobium</taxon>
    </lineage>
</organism>
<protein>
    <recommendedName>
        <fullName evidence="4">Energy-coupling factor transporter transmembrane protein EcfT</fullName>
    </recommendedName>
</protein>
<feature type="transmembrane region" description="Helical" evidence="1">
    <location>
        <begin position="160"/>
        <end position="180"/>
    </location>
</feature>
<evidence type="ECO:0000313" key="3">
    <source>
        <dbReference type="Proteomes" id="UP001501480"/>
    </source>
</evidence>